<keyword evidence="3" id="KW-0732">Signal</keyword>
<organism evidence="4 5">
    <name type="scientific">Plasmodium reichenowi</name>
    <dbReference type="NCBI Taxonomy" id="5854"/>
    <lineage>
        <taxon>Eukaryota</taxon>
        <taxon>Sar</taxon>
        <taxon>Alveolata</taxon>
        <taxon>Apicomplexa</taxon>
        <taxon>Aconoidasida</taxon>
        <taxon>Haemosporida</taxon>
        <taxon>Plasmodiidae</taxon>
        <taxon>Plasmodium</taxon>
        <taxon>Plasmodium (Laverania)</taxon>
    </lineage>
</organism>
<feature type="coiled-coil region" evidence="1">
    <location>
        <begin position="82"/>
        <end position="109"/>
    </location>
</feature>
<dbReference type="EMBL" id="HG810775">
    <property type="protein sequence ID" value="CDO67249.1"/>
    <property type="molecule type" value="Genomic_DNA"/>
</dbReference>
<reference evidence="4" key="1">
    <citation type="submission" date="2014-01" db="EMBL/GenBank/DDBJ databases">
        <authorList>
            <person name="Aslett M."/>
        </authorList>
    </citation>
    <scope>NUCLEOTIDE SEQUENCE</scope>
    <source>
        <strain evidence="4">CDC</strain>
    </source>
</reference>
<dbReference type="Proteomes" id="UP000027581">
    <property type="component" value="Unassembled WGS sequence"/>
</dbReference>
<sequence length="372" mass="42816">MNIIYFNILFFSLFLDTFISSHTNIPRTHNNNSKNATIKKTPVDTIPDVITLEYIREQLKQIQLIKDEIIKDKLKKIKFLKKKSKSKNDQNLKKDIENLEREILDTKILSDDYIKNELKEISLIKDEIVKDKIEKDQWKKNKLIDYELNRLFHEAKKKELQQLYDKYLNEQFENRRLQKHKVKKKKRKHRRKTFFELWSAFYELLEEKVHKYNIGGYTIVMGLLAAIGKSIHSIYTTCTACKVANAKVISCFISGFPKSACITAPGATPNVSGCIKATLCSNALSKATACAAGSASIEVSSIVIAVIIIIVCVIALIGLICFLVENKESILENKYVQKIMPYIEKIISSKYVSRTITGLNDFYLSKQLIYII</sequence>
<dbReference type="VEuPathDB" id="PlasmoDB:PRCDC_1477700"/>
<reference evidence="4" key="2">
    <citation type="submission" date="2014-05" db="EMBL/GenBank/DDBJ databases">
        <title>The genome sequences of chimpanzee malaria parasites reveal the path to human adaptation.</title>
        <authorList>
            <person name="Otto T.D."/>
            <person name="Rayner J.C."/>
            <person name="Boehme U."/>
            <person name="Pain A."/>
            <person name="Spottiswoode N."/>
            <person name="Sanders M."/>
            <person name="Quail M."/>
            <person name="Ollomo B."/>
            <person name="Renaud F."/>
            <person name="Thomas A.W."/>
            <person name="Prugnolle F."/>
            <person name="Conway D.J."/>
            <person name="Newbold C."/>
            <person name="Berriman M."/>
        </authorList>
    </citation>
    <scope>NUCLEOTIDE SEQUENCE [LARGE SCALE GENOMIC DNA]</scope>
    <source>
        <strain evidence="4">CDC</strain>
    </source>
</reference>
<gene>
    <name evidence="4" type="ORF">PRCDC_1477700</name>
</gene>
<evidence type="ECO:0008006" key="6">
    <source>
        <dbReference type="Google" id="ProtNLM"/>
    </source>
</evidence>
<evidence type="ECO:0000256" key="3">
    <source>
        <dbReference type="SAM" id="SignalP"/>
    </source>
</evidence>
<evidence type="ECO:0000256" key="1">
    <source>
        <dbReference type="SAM" id="Coils"/>
    </source>
</evidence>
<keyword evidence="2" id="KW-1133">Transmembrane helix</keyword>
<keyword evidence="2" id="KW-0812">Transmembrane</keyword>
<evidence type="ECO:0000313" key="4">
    <source>
        <dbReference type="EMBL" id="CDO67249.1"/>
    </source>
</evidence>
<feature type="chain" id="PRO_5001590588" description="PIR protein" evidence="3">
    <location>
        <begin position="22"/>
        <end position="372"/>
    </location>
</feature>
<evidence type="ECO:0000313" key="5">
    <source>
        <dbReference type="Proteomes" id="UP000027581"/>
    </source>
</evidence>
<keyword evidence="5" id="KW-1185">Reference proteome</keyword>
<keyword evidence="2" id="KW-0472">Membrane</keyword>
<feature type="transmembrane region" description="Helical" evidence="2">
    <location>
        <begin position="302"/>
        <end position="324"/>
    </location>
</feature>
<protein>
    <recommendedName>
        <fullName evidence="6">PIR protein</fullName>
    </recommendedName>
</protein>
<dbReference type="VEuPathDB" id="PlasmoDB:PRG01_1478400"/>
<accession>A0A060S0K8</accession>
<feature type="signal peptide" evidence="3">
    <location>
        <begin position="1"/>
        <end position="21"/>
    </location>
</feature>
<evidence type="ECO:0000256" key="2">
    <source>
        <dbReference type="SAM" id="Phobius"/>
    </source>
</evidence>
<dbReference type="AlphaFoldDB" id="A0A060S0K8"/>
<dbReference type="PhylomeDB" id="A0A060S0K8"/>
<name>A0A060S0K8_PLARE</name>
<proteinExistence type="predicted"/>
<keyword evidence="1" id="KW-0175">Coiled coil</keyword>